<reference evidence="2 3" key="1">
    <citation type="submission" date="2020-05" db="EMBL/GenBank/DDBJ databases">
        <title>Ceratocystis lukuohia genome.</title>
        <authorList>
            <person name="Harrington T.C."/>
            <person name="Kim K."/>
            <person name="Mayers C.G."/>
        </authorList>
    </citation>
    <scope>NUCLEOTIDE SEQUENCE [LARGE SCALE GENOMIC DNA]</scope>
    <source>
        <strain evidence="2 3">C4212</strain>
    </source>
</reference>
<evidence type="ECO:0000313" key="2">
    <source>
        <dbReference type="EMBL" id="KAL2887385.1"/>
    </source>
</evidence>
<name>A0ABR4MGG9_9PEZI</name>
<feature type="compositionally biased region" description="Basic and acidic residues" evidence="1">
    <location>
        <begin position="363"/>
        <end position="373"/>
    </location>
</feature>
<feature type="compositionally biased region" description="Polar residues" evidence="1">
    <location>
        <begin position="571"/>
        <end position="581"/>
    </location>
</feature>
<feature type="region of interest" description="Disordered" evidence="1">
    <location>
        <begin position="14"/>
        <end position="97"/>
    </location>
</feature>
<dbReference type="EMBL" id="JABSNW010000005">
    <property type="protein sequence ID" value="KAL2887385.1"/>
    <property type="molecule type" value="Genomic_DNA"/>
</dbReference>
<feature type="compositionally biased region" description="Polar residues" evidence="1">
    <location>
        <begin position="262"/>
        <end position="276"/>
    </location>
</feature>
<feature type="region of interest" description="Disordered" evidence="1">
    <location>
        <begin position="571"/>
        <end position="591"/>
    </location>
</feature>
<evidence type="ECO:0000313" key="3">
    <source>
        <dbReference type="Proteomes" id="UP001610728"/>
    </source>
</evidence>
<dbReference type="Proteomes" id="UP001610728">
    <property type="component" value="Unassembled WGS sequence"/>
</dbReference>
<feature type="compositionally biased region" description="Basic and acidic residues" evidence="1">
    <location>
        <begin position="18"/>
        <end position="81"/>
    </location>
</feature>
<gene>
    <name evidence="2" type="ORF">HOO65_050506</name>
</gene>
<feature type="region of interest" description="Disordered" evidence="1">
    <location>
        <begin position="848"/>
        <end position="875"/>
    </location>
</feature>
<dbReference type="RefSeq" id="XP_070858565.1">
    <property type="nucleotide sequence ID" value="XM_071003180.1"/>
</dbReference>
<feature type="region of interest" description="Disordered" evidence="1">
    <location>
        <begin position="260"/>
        <end position="294"/>
    </location>
</feature>
<comment type="caution">
    <text evidence="2">The sequence shown here is derived from an EMBL/GenBank/DDBJ whole genome shotgun (WGS) entry which is preliminary data.</text>
</comment>
<feature type="region of interest" description="Disordered" evidence="1">
    <location>
        <begin position="359"/>
        <end position="378"/>
    </location>
</feature>
<feature type="compositionally biased region" description="Acidic residues" evidence="1">
    <location>
        <begin position="863"/>
        <end position="874"/>
    </location>
</feature>
<sequence>MAADRIAELERLIAQTRRQTEEARQRAEEERQRADEARQRAEKERQRADEASRQADEASRRAEEEMKRANSEAEARREAEARVANLPRQLNNVRSGPFDPQNLRNYLDQIRHLSLHTSRLLPLYSESNQLSSLDTSNDSNVAPATSAQTSIKKKVYPLRVQPWTEFPQEHSKAFSSLQGRLKDSCLFPSRKRVEFVEELMDNSIPVAFLQSNWFLNHARTSAFLDHAVEKPCSNILREHFAIGGQRKEVFFENRRPNEESILGSSANTSQGLSDDTISGPDTVDGSDTAAQKPAGKTIPDCLIWVKDRWIDRSAPRPEPYVLTIGEHKSCHSLRAKDLQNNPTLPEDCLIRMAIASKSQLGKGTKDQKSKHQQSDSTVFSPIAPSDIPQELQFFASALAQTYHFMIMSGLEYGYLATGETLTLLRVPLEDPATLLYYTSLFPAVDPKDLPKSDGYPVYPSGVTASVTLQDIPQIGDDGLAELAVSQLCSLCIMASTSAVRSVAWVNEALGLLAEFPNLPKSHGDVMASSLGTKSHNDSDNESDGNSGSRRLPHLSTMHRVDDSHELAASPLRQTHQAPSDTAQHHRTSGDRQADLVAAGIKAVKENAMLPYCTQACLLGLVRGLSFDASCPNYKIHKNALLQTSCAKPQEEHQKHGISGDDVCRLVQEQIAIHSENNCALLYNEGLHGAIGRLFKLSINGYGYTFVAKGVESHNVHRLKRETRIYNHLHQQQGVLIPVHLGLVKLLSPYPFMARFTTLSHLMLMSYTGKSLQYGSSLDKWSQELGRDLEQEVVDTYQKLQDWGLSDGDHDVCNATWCEETRSVMKIDFDHCALDMDVYEAKSKAVEGSLEGSSASRKRIMVGDPDDGQISDDEVASVTDIEPVLKRAKHVKE</sequence>
<evidence type="ECO:0000256" key="1">
    <source>
        <dbReference type="SAM" id="MobiDB-lite"/>
    </source>
</evidence>
<dbReference type="GeneID" id="98119118"/>
<protein>
    <submittedName>
        <fullName evidence="2">Uncharacterized protein</fullName>
    </submittedName>
</protein>
<proteinExistence type="predicted"/>
<keyword evidence="3" id="KW-1185">Reference proteome</keyword>
<organism evidence="2 3">
    <name type="scientific">Ceratocystis lukuohia</name>
    <dbReference type="NCBI Taxonomy" id="2019550"/>
    <lineage>
        <taxon>Eukaryota</taxon>
        <taxon>Fungi</taxon>
        <taxon>Dikarya</taxon>
        <taxon>Ascomycota</taxon>
        <taxon>Pezizomycotina</taxon>
        <taxon>Sordariomycetes</taxon>
        <taxon>Hypocreomycetidae</taxon>
        <taxon>Microascales</taxon>
        <taxon>Ceratocystidaceae</taxon>
        <taxon>Ceratocystis</taxon>
    </lineage>
</organism>
<accession>A0ABR4MGG9</accession>
<feature type="region of interest" description="Disordered" evidence="1">
    <location>
        <begin position="524"/>
        <end position="552"/>
    </location>
</feature>